<keyword evidence="8 16" id="KW-0732">Signal</keyword>
<comment type="caution">
    <text evidence="18">The sequence shown here is derived from an EMBL/GenBank/DDBJ whole genome shotgun (WGS) entry which is preliminary data.</text>
</comment>
<keyword evidence="19" id="KW-1185">Reference proteome</keyword>
<gene>
    <name evidence="18" type="ORF">ISF_09254</name>
</gene>
<protein>
    <submittedName>
        <fullName evidence="18">Transmembrane protein SKG6</fullName>
    </submittedName>
</protein>
<dbReference type="OrthoDB" id="4866377at2759"/>
<keyword evidence="5" id="KW-0964">Secreted</keyword>
<feature type="compositionally biased region" description="Low complexity" evidence="14">
    <location>
        <begin position="162"/>
        <end position="176"/>
    </location>
</feature>
<dbReference type="Proteomes" id="UP000076744">
    <property type="component" value="Unassembled WGS sequence"/>
</dbReference>
<dbReference type="InterPro" id="IPR051694">
    <property type="entry name" value="Immunoregulatory_rcpt-like"/>
</dbReference>
<feature type="compositionally biased region" description="Low complexity" evidence="14">
    <location>
        <begin position="126"/>
        <end position="146"/>
    </location>
</feature>
<dbReference type="GO" id="GO:0098552">
    <property type="term" value="C:side of membrane"/>
    <property type="evidence" value="ECO:0007669"/>
    <property type="project" value="UniProtKB-KW"/>
</dbReference>
<feature type="chain" id="PRO_5007889782" evidence="16">
    <location>
        <begin position="23"/>
        <end position="383"/>
    </location>
</feature>
<evidence type="ECO:0000256" key="15">
    <source>
        <dbReference type="SAM" id="Phobius"/>
    </source>
</evidence>
<evidence type="ECO:0000256" key="6">
    <source>
        <dbReference type="ARBA" id="ARBA00022622"/>
    </source>
</evidence>
<evidence type="ECO:0000256" key="14">
    <source>
        <dbReference type="SAM" id="MobiDB-lite"/>
    </source>
</evidence>
<evidence type="ECO:0000256" key="16">
    <source>
        <dbReference type="SAM" id="SignalP"/>
    </source>
</evidence>
<name>A0A167LB29_CORFA</name>
<comment type="similarity">
    <text evidence="4">Belongs to the RBT5 family.</text>
</comment>
<evidence type="ECO:0000256" key="12">
    <source>
        <dbReference type="ARBA" id="ARBA00023288"/>
    </source>
</evidence>
<evidence type="ECO:0000313" key="18">
    <source>
        <dbReference type="EMBL" id="OAA52871.1"/>
    </source>
</evidence>
<dbReference type="GO" id="GO:0005576">
    <property type="term" value="C:extracellular region"/>
    <property type="evidence" value="ECO:0007669"/>
    <property type="project" value="UniProtKB-SubCell"/>
</dbReference>
<evidence type="ECO:0000256" key="2">
    <source>
        <dbReference type="ARBA" id="ARBA00004589"/>
    </source>
</evidence>
<feature type="compositionally biased region" description="Polar residues" evidence="14">
    <location>
        <begin position="271"/>
        <end position="280"/>
    </location>
</feature>
<evidence type="ECO:0000256" key="11">
    <source>
        <dbReference type="ARBA" id="ARBA00023157"/>
    </source>
</evidence>
<evidence type="ECO:0000256" key="7">
    <source>
        <dbReference type="ARBA" id="ARBA00022692"/>
    </source>
</evidence>
<reference evidence="18 19" key="1">
    <citation type="journal article" date="2016" name="Genome Biol. Evol.">
        <title>Divergent and convergent evolution of fungal pathogenicity.</title>
        <authorList>
            <person name="Shang Y."/>
            <person name="Xiao G."/>
            <person name="Zheng P."/>
            <person name="Cen K."/>
            <person name="Zhan S."/>
            <person name="Wang C."/>
        </authorList>
    </citation>
    <scope>NUCLEOTIDE SEQUENCE [LARGE SCALE GENOMIC DNA]</scope>
    <source>
        <strain evidence="18 19">ARSEF 2679</strain>
    </source>
</reference>
<sequence length="383" mass="39318">MRQAQVLSKLAAVVVLASPALSATASITSVIPNQAHQCIQLCAWNNYQGNLPVALGCANPYENECYCPTATESVSKASVAIEKCVSSRCAAGDLTRDLTSLRSIYAGYCKDAGYLQDAGALGYTAAGPTASSSEGASSSSSAPTTGQKTDSSQPSKTSAGQSVSTTTQKTTVTQTKASGADGTGSQVVVHETETVIVDGSRGSGSGPSTAVKIGVGVGVPGVALLVIAGVGLLLWRKRRPARRGKLDGVAMEERGGSRQEPGPAARDQGASDGQKQQSTRPELAVKAGATVQRIHEVDGSQRSASYRTQDTHAVAGSQQSDSDAGYSAHEVMGTQRSNFYEADSGSLTRLFEAPGVPGAPSRPINELPASHKQMRQETLSGAG</sequence>
<dbReference type="STRING" id="1081104.A0A167LB29"/>
<keyword evidence="6" id="KW-0336">GPI-anchor</keyword>
<evidence type="ECO:0000256" key="10">
    <source>
        <dbReference type="ARBA" id="ARBA00023136"/>
    </source>
</evidence>
<organism evidence="18 19">
    <name type="scientific">Cordyceps fumosorosea (strain ARSEF 2679)</name>
    <name type="common">Isaria fumosorosea</name>
    <dbReference type="NCBI Taxonomy" id="1081104"/>
    <lineage>
        <taxon>Eukaryota</taxon>
        <taxon>Fungi</taxon>
        <taxon>Dikarya</taxon>
        <taxon>Ascomycota</taxon>
        <taxon>Pezizomycotina</taxon>
        <taxon>Sordariomycetes</taxon>
        <taxon>Hypocreomycetidae</taxon>
        <taxon>Hypocreales</taxon>
        <taxon>Cordycipitaceae</taxon>
        <taxon>Cordyceps</taxon>
    </lineage>
</organism>
<dbReference type="EMBL" id="AZHB01000044">
    <property type="protein sequence ID" value="OAA52871.1"/>
    <property type="molecule type" value="Genomic_DNA"/>
</dbReference>
<evidence type="ECO:0000256" key="8">
    <source>
        <dbReference type="ARBA" id="ARBA00022729"/>
    </source>
</evidence>
<feature type="signal peptide" evidence="16">
    <location>
        <begin position="1"/>
        <end position="22"/>
    </location>
</feature>
<dbReference type="InterPro" id="IPR008427">
    <property type="entry name" value="Extracellular_membr_CFEM_dom"/>
</dbReference>
<evidence type="ECO:0000313" key="19">
    <source>
        <dbReference type="Proteomes" id="UP000076744"/>
    </source>
</evidence>
<keyword evidence="10 15" id="KW-0472">Membrane</keyword>
<keyword evidence="6" id="KW-0325">Glycoprotein</keyword>
<evidence type="ECO:0000256" key="5">
    <source>
        <dbReference type="ARBA" id="ARBA00022525"/>
    </source>
</evidence>
<keyword evidence="7 15" id="KW-0812">Transmembrane</keyword>
<evidence type="ECO:0000256" key="13">
    <source>
        <dbReference type="PROSITE-ProRule" id="PRU01356"/>
    </source>
</evidence>
<evidence type="ECO:0000256" key="1">
    <source>
        <dbReference type="ARBA" id="ARBA00004167"/>
    </source>
</evidence>
<keyword evidence="12" id="KW-0449">Lipoprotein</keyword>
<evidence type="ECO:0000256" key="4">
    <source>
        <dbReference type="ARBA" id="ARBA00010031"/>
    </source>
</evidence>
<evidence type="ECO:0000256" key="3">
    <source>
        <dbReference type="ARBA" id="ARBA00004613"/>
    </source>
</evidence>
<feature type="region of interest" description="Disordered" evidence="14">
    <location>
        <begin position="246"/>
        <end position="330"/>
    </location>
</feature>
<dbReference type="GO" id="GO:0071944">
    <property type="term" value="C:cell periphery"/>
    <property type="evidence" value="ECO:0007669"/>
    <property type="project" value="UniProtKB-ARBA"/>
</dbReference>
<dbReference type="PANTHER" id="PTHR15549">
    <property type="entry name" value="PAIRED IMMUNOGLOBULIN-LIKE TYPE 2 RECEPTOR"/>
    <property type="match status" value="1"/>
</dbReference>
<feature type="region of interest" description="Disordered" evidence="14">
    <location>
        <begin position="350"/>
        <end position="383"/>
    </location>
</feature>
<dbReference type="PANTHER" id="PTHR15549:SF30">
    <property type="entry name" value="MID2 DOMAIN-CONTAINING PROTEIN"/>
    <property type="match status" value="1"/>
</dbReference>
<evidence type="ECO:0000259" key="17">
    <source>
        <dbReference type="PROSITE" id="PS52012"/>
    </source>
</evidence>
<comment type="caution">
    <text evidence="13">Lacks conserved residue(s) required for the propagation of feature annotation.</text>
</comment>
<keyword evidence="11" id="KW-1015">Disulfide bond</keyword>
<accession>A0A167LB29</accession>
<feature type="region of interest" description="Disordered" evidence="14">
    <location>
        <begin position="126"/>
        <end position="187"/>
    </location>
</feature>
<dbReference type="RefSeq" id="XP_018699960.1">
    <property type="nucleotide sequence ID" value="XM_018852857.1"/>
</dbReference>
<evidence type="ECO:0000256" key="9">
    <source>
        <dbReference type="ARBA" id="ARBA00022989"/>
    </source>
</evidence>
<feature type="domain" description="CFEM" evidence="17">
    <location>
        <begin position="11"/>
        <end position="141"/>
    </location>
</feature>
<feature type="compositionally biased region" description="Polar residues" evidence="14">
    <location>
        <begin position="147"/>
        <end position="161"/>
    </location>
</feature>
<proteinExistence type="inferred from homology"/>
<dbReference type="AlphaFoldDB" id="A0A167LB29"/>
<feature type="transmembrane region" description="Helical" evidence="15">
    <location>
        <begin position="213"/>
        <end position="235"/>
    </location>
</feature>
<dbReference type="PROSITE" id="PS52012">
    <property type="entry name" value="CFEM"/>
    <property type="match status" value="1"/>
</dbReference>
<keyword evidence="9 15" id="KW-1133">Transmembrane helix</keyword>
<comment type="subcellular location">
    <subcellularLocation>
        <location evidence="2">Membrane</location>
        <topology evidence="2">Lipid-anchor</topology>
        <topology evidence="2">GPI-anchor</topology>
    </subcellularLocation>
    <subcellularLocation>
        <location evidence="1">Membrane</location>
        <topology evidence="1">Single-pass membrane protein</topology>
    </subcellularLocation>
    <subcellularLocation>
        <location evidence="3">Secreted</location>
    </subcellularLocation>
</comment>
<dbReference type="GeneID" id="30025546"/>